<dbReference type="EMBL" id="ML769480">
    <property type="protein sequence ID" value="KAE9398648.1"/>
    <property type="molecule type" value="Genomic_DNA"/>
</dbReference>
<sequence length="288" mass="32112">MPTDVLETAYSRMKKLAKRIIKNYNDAIELIKTMPHMWYNEIGNIRAIVDNFEHELKGHYRLHSEDIDYRPPLKISLDPSFQEHLASLGNDLRPIVVHLRQWPFDTPVLETILLDLEQLFMEEVPHLQAALTQDELDEQDFRQLYGNRIAEPNVEAPATCDEAVRKWLHDDGRDSSYFTSSSEDDSSPSSSSDGEGSNDISSNGTHSDDSGYAGDHEGAGGVKVGLDLTGVDDDDDDEGMVVDHGRDIIDLTRDNGVMDTGDGVIDLTQDNSDDGHGPIVLSDMDLDD</sequence>
<proteinExistence type="predicted"/>
<feature type="compositionally biased region" description="Acidic residues" evidence="1">
    <location>
        <begin position="230"/>
        <end position="240"/>
    </location>
</feature>
<feature type="compositionally biased region" description="Basic and acidic residues" evidence="1">
    <location>
        <begin position="206"/>
        <end position="218"/>
    </location>
</feature>
<evidence type="ECO:0000313" key="3">
    <source>
        <dbReference type="Proteomes" id="UP000799118"/>
    </source>
</evidence>
<dbReference type="Proteomes" id="UP000799118">
    <property type="component" value="Unassembled WGS sequence"/>
</dbReference>
<name>A0A6A4HMM1_9AGAR</name>
<dbReference type="AlphaFoldDB" id="A0A6A4HMM1"/>
<organism evidence="2 3">
    <name type="scientific">Gymnopus androsaceus JB14</name>
    <dbReference type="NCBI Taxonomy" id="1447944"/>
    <lineage>
        <taxon>Eukaryota</taxon>
        <taxon>Fungi</taxon>
        <taxon>Dikarya</taxon>
        <taxon>Basidiomycota</taxon>
        <taxon>Agaricomycotina</taxon>
        <taxon>Agaricomycetes</taxon>
        <taxon>Agaricomycetidae</taxon>
        <taxon>Agaricales</taxon>
        <taxon>Marasmiineae</taxon>
        <taxon>Omphalotaceae</taxon>
        <taxon>Gymnopus</taxon>
    </lineage>
</organism>
<feature type="region of interest" description="Disordered" evidence="1">
    <location>
        <begin position="253"/>
        <end position="288"/>
    </location>
</feature>
<keyword evidence="3" id="KW-1185">Reference proteome</keyword>
<feature type="compositionally biased region" description="Low complexity" evidence="1">
    <location>
        <begin position="175"/>
        <end position="202"/>
    </location>
</feature>
<evidence type="ECO:0000256" key="1">
    <source>
        <dbReference type="SAM" id="MobiDB-lite"/>
    </source>
</evidence>
<feature type="region of interest" description="Disordered" evidence="1">
    <location>
        <begin position="175"/>
        <end position="241"/>
    </location>
</feature>
<evidence type="ECO:0000313" key="2">
    <source>
        <dbReference type="EMBL" id="KAE9398648.1"/>
    </source>
</evidence>
<gene>
    <name evidence="2" type="ORF">BT96DRAFT_994713</name>
</gene>
<reference evidence="2" key="1">
    <citation type="journal article" date="2019" name="Environ. Microbiol.">
        <title>Fungal ecological strategies reflected in gene transcription - a case study of two litter decomposers.</title>
        <authorList>
            <person name="Barbi F."/>
            <person name="Kohler A."/>
            <person name="Barry K."/>
            <person name="Baskaran P."/>
            <person name="Daum C."/>
            <person name="Fauchery L."/>
            <person name="Ihrmark K."/>
            <person name="Kuo A."/>
            <person name="LaButti K."/>
            <person name="Lipzen A."/>
            <person name="Morin E."/>
            <person name="Grigoriev I.V."/>
            <person name="Henrissat B."/>
            <person name="Lindahl B."/>
            <person name="Martin F."/>
        </authorList>
    </citation>
    <scope>NUCLEOTIDE SEQUENCE</scope>
    <source>
        <strain evidence="2">JB14</strain>
    </source>
</reference>
<accession>A0A6A4HMM1</accession>
<protein>
    <submittedName>
        <fullName evidence="2">Uncharacterized protein</fullName>
    </submittedName>
</protein>